<name>A0ACA9S3A4_9GLOM</name>
<proteinExistence type="predicted"/>
<feature type="non-terminal residue" evidence="1">
    <location>
        <position position="1"/>
    </location>
</feature>
<gene>
    <name evidence="1" type="ORF">RPERSI_LOCUS25910</name>
</gene>
<dbReference type="EMBL" id="CAJVQC010086821">
    <property type="protein sequence ID" value="CAG8822887.1"/>
    <property type="molecule type" value="Genomic_DNA"/>
</dbReference>
<accession>A0ACA9S3A4</accession>
<evidence type="ECO:0000313" key="1">
    <source>
        <dbReference type="EMBL" id="CAG8822887.1"/>
    </source>
</evidence>
<sequence length="176" mass="20350">RLHYIADLYSMTALLLNNNWASTVKPPISFEITKWIFVVSILMSFILLFLEIKKAYKIEIQDRENWKDKVAFYVFFAFKGYKRLLLCDGPRQVINGLTVFTILRDKKFSMNISVIGQLLAKNRRDRIADATNNVQSKDQQPTLPALRDDYALPQYSGPPPKAFNLSDAPPDQLKYN</sequence>
<keyword evidence="2" id="KW-1185">Reference proteome</keyword>
<evidence type="ECO:0000313" key="2">
    <source>
        <dbReference type="Proteomes" id="UP000789920"/>
    </source>
</evidence>
<organism evidence="1 2">
    <name type="scientific">Racocetra persica</name>
    <dbReference type="NCBI Taxonomy" id="160502"/>
    <lineage>
        <taxon>Eukaryota</taxon>
        <taxon>Fungi</taxon>
        <taxon>Fungi incertae sedis</taxon>
        <taxon>Mucoromycota</taxon>
        <taxon>Glomeromycotina</taxon>
        <taxon>Glomeromycetes</taxon>
        <taxon>Diversisporales</taxon>
        <taxon>Gigasporaceae</taxon>
        <taxon>Racocetra</taxon>
    </lineage>
</organism>
<comment type="caution">
    <text evidence="1">The sequence shown here is derived from an EMBL/GenBank/DDBJ whole genome shotgun (WGS) entry which is preliminary data.</text>
</comment>
<feature type="non-terminal residue" evidence="1">
    <location>
        <position position="176"/>
    </location>
</feature>
<dbReference type="Proteomes" id="UP000789920">
    <property type="component" value="Unassembled WGS sequence"/>
</dbReference>
<protein>
    <submittedName>
        <fullName evidence="1">18846_t:CDS:1</fullName>
    </submittedName>
</protein>
<reference evidence="1" key="1">
    <citation type="submission" date="2021-06" db="EMBL/GenBank/DDBJ databases">
        <authorList>
            <person name="Kallberg Y."/>
            <person name="Tangrot J."/>
            <person name="Rosling A."/>
        </authorList>
    </citation>
    <scope>NUCLEOTIDE SEQUENCE</scope>
    <source>
        <strain evidence="1">MA461A</strain>
    </source>
</reference>